<dbReference type="GO" id="GO:0017001">
    <property type="term" value="P:antibiotic catabolic process"/>
    <property type="evidence" value="ECO:0007669"/>
    <property type="project" value="InterPro"/>
</dbReference>
<dbReference type="InterPro" id="IPR036866">
    <property type="entry name" value="RibonucZ/Hydroxyglut_hydro"/>
</dbReference>
<evidence type="ECO:0000256" key="13">
    <source>
        <dbReference type="SAM" id="SignalP"/>
    </source>
</evidence>
<organism evidence="15 16">
    <name type="scientific">Glacieibacterium arshaanense</name>
    <dbReference type="NCBI Taxonomy" id="2511025"/>
    <lineage>
        <taxon>Bacteria</taxon>
        <taxon>Pseudomonadati</taxon>
        <taxon>Pseudomonadota</taxon>
        <taxon>Alphaproteobacteria</taxon>
        <taxon>Sphingomonadales</taxon>
        <taxon>Sphingosinicellaceae</taxon>
        <taxon>Glacieibacterium</taxon>
    </lineage>
</organism>
<dbReference type="GO" id="GO:0046677">
    <property type="term" value="P:response to antibiotic"/>
    <property type="evidence" value="ECO:0007669"/>
    <property type="project" value="UniProtKB-KW"/>
</dbReference>
<gene>
    <name evidence="15" type="ORF">EUV02_15250</name>
</gene>
<dbReference type="Gene3D" id="3.60.15.10">
    <property type="entry name" value="Ribonuclease Z/Hydroxyacylglutathione hydrolase-like"/>
    <property type="match status" value="1"/>
</dbReference>
<evidence type="ECO:0000256" key="10">
    <source>
        <dbReference type="ARBA" id="ARBA00022801"/>
    </source>
</evidence>
<dbReference type="RefSeq" id="WP_135247168.1">
    <property type="nucleotide sequence ID" value="NZ_SIHO01000004.1"/>
</dbReference>
<evidence type="ECO:0000256" key="5">
    <source>
        <dbReference type="ARBA" id="ARBA00011245"/>
    </source>
</evidence>
<feature type="signal peptide" evidence="13">
    <location>
        <begin position="1"/>
        <end position="21"/>
    </location>
</feature>
<evidence type="ECO:0000259" key="14">
    <source>
        <dbReference type="SMART" id="SM00849"/>
    </source>
</evidence>
<evidence type="ECO:0000256" key="8">
    <source>
        <dbReference type="ARBA" id="ARBA00022729"/>
    </source>
</evidence>
<evidence type="ECO:0000256" key="9">
    <source>
        <dbReference type="ARBA" id="ARBA00022764"/>
    </source>
</evidence>
<comment type="subcellular location">
    <subcellularLocation>
        <location evidence="3">Periplasm</location>
    </subcellularLocation>
</comment>
<dbReference type="AlphaFoldDB" id="A0A4Y9EKM6"/>
<comment type="caution">
    <text evidence="15">The sequence shown here is derived from an EMBL/GenBank/DDBJ whole genome shotgun (WGS) entry which is preliminary data.</text>
</comment>
<dbReference type="GO" id="GO:0042597">
    <property type="term" value="C:periplasmic space"/>
    <property type="evidence" value="ECO:0007669"/>
    <property type="project" value="UniProtKB-SubCell"/>
</dbReference>
<comment type="catalytic activity">
    <reaction evidence="1">
        <text>a beta-lactam + H2O = a substituted beta-amino acid</text>
        <dbReference type="Rhea" id="RHEA:20401"/>
        <dbReference type="ChEBI" id="CHEBI:15377"/>
        <dbReference type="ChEBI" id="CHEBI:35627"/>
        <dbReference type="ChEBI" id="CHEBI:140347"/>
        <dbReference type="EC" id="3.5.2.6"/>
    </reaction>
</comment>
<keyword evidence="7" id="KW-0479">Metal-binding</keyword>
<keyword evidence="16" id="KW-1185">Reference proteome</keyword>
<dbReference type="OrthoDB" id="420651at2"/>
<evidence type="ECO:0000256" key="1">
    <source>
        <dbReference type="ARBA" id="ARBA00001526"/>
    </source>
</evidence>
<dbReference type="SMART" id="SM00849">
    <property type="entry name" value="Lactamase_B"/>
    <property type="match status" value="1"/>
</dbReference>
<keyword evidence="10 15" id="KW-0378">Hydrolase</keyword>
<dbReference type="PANTHER" id="PTHR42951">
    <property type="entry name" value="METALLO-BETA-LACTAMASE DOMAIN-CONTAINING"/>
    <property type="match status" value="1"/>
</dbReference>
<comment type="similarity">
    <text evidence="4">Belongs to the metallo-beta-lactamase superfamily. Class-B beta-lactamase family.</text>
</comment>
<evidence type="ECO:0000256" key="11">
    <source>
        <dbReference type="ARBA" id="ARBA00022833"/>
    </source>
</evidence>
<dbReference type="EMBL" id="SIHO01000004">
    <property type="protein sequence ID" value="TFU00400.1"/>
    <property type="molecule type" value="Genomic_DNA"/>
</dbReference>
<dbReference type="GO" id="GO:0008270">
    <property type="term" value="F:zinc ion binding"/>
    <property type="evidence" value="ECO:0007669"/>
    <property type="project" value="InterPro"/>
</dbReference>
<evidence type="ECO:0000256" key="7">
    <source>
        <dbReference type="ARBA" id="ARBA00022723"/>
    </source>
</evidence>
<name>A0A4Y9EKM6_9SPHN</name>
<evidence type="ECO:0000256" key="4">
    <source>
        <dbReference type="ARBA" id="ARBA00005250"/>
    </source>
</evidence>
<protein>
    <recommendedName>
        <fullName evidence="6">beta-lactamase</fullName>
        <ecNumber evidence="6">3.5.2.6</ecNumber>
    </recommendedName>
</protein>
<dbReference type="PANTHER" id="PTHR42951:SF4">
    <property type="entry name" value="ACYL-COENZYME A THIOESTERASE MBLAC2"/>
    <property type="match status" value="1"/>
</dbReference>
<evidence type="ECO:0000256" key="6">
    <source>
        <dbReference type="ARBA" id="ARBA00012865"/>
    </source>
</evidence>
<dbReference type="GO" id="GO:0008800">
    <property type="term" value="F:beta-lactamase activity"/>
    <property type="evidence" value="ECO:0007669"/>
    <property type="project" value="UniProtKB-EC"/>
</dbReference>
<sequence>MHRWMMATALLPLAVALPVAAQTNYDKVEITTETLAPGVHVLFGAGGNIGVSTGADATVIIDDQFAPLTPKIIAATAKLSPHPIKFVINTHWHGDHTGGNENLGTAGAIIVAQDNVRTRMASDQFIAAMKSTVKASPAIALPVVTFDSTTTLHLNGEDIRAIHVPPAHTDGDSIIHFVHANVIHMGDTFFAIGYPFVDLSSGGDVRGDVTAADKALALGNATTRYIPGHGKAADRAGLTAYRDMLVASIAAVEKAMAGGKTVEQVIAAKPTAPWDAQWGNGFIKPDDWVRTIYASLSAKAH</sequence>
<proteinExistence type="inferred from homology"/>
<evidence type="ECO:0000256" key="3">
    <source>
        <dbReference type="ARBA" id="ARBA00004418"/>
    </source>
</evidence>
<keyword evidence="8 13" id="KW-0732">Signal</keyword>
<dbReference type="EC" id="3.5.2.6" evidence="6"/>
<reference evidence="15 16" key="1">
    <citation type="submission" date="2019-02" db="EMBL/GenBank/DDBJ databases">
        <title>Polymorphobacter sp. isolated from the lake at the Tibet of China.</title>
        <authorList>
            <person name="Li A."/>
        </authorList>
    </citation>
    <scope>NUCLEOTIDE SEQUENCE [LARGE SCALE GENOMIC DNA]</scope>
    <source>
        <strain evidence="15 16">DJ1R-1</strain>
    </source>
</reference>
<comment type="cofactor">
    <cofactor evidence="2">
        <name>Zn(2+)</name>
        <dbReference type="ChEBI" id="CHEBI:29105"/>
    </cofactor>
</comment>
<keyword evidence="11" id="KW-0862">Zinc</keyword>
<evidence type="ECO:0000313" key="16">
    <source>
        <dbReference type="Proteomes" id="UP000297737"/>
    </source>
</evidence>
<dbReference type="InterPro" id="IPR050855">
    <property type="entry name" value="NDM-1-like"/>
</dbReference>
<dbReference type="Proteomes" id="UP000297737">
    <property type="component" value="Unassembled WGS sequence"/>
</dbReference>
<dbReference type="InterPro" id="IPR001279">
    <property type="entry name" value="Metallo-B-lactamas"/>
</dbReference>
<keyword evidence="9" id="KW-0574">Periplasm</keyword>
<evidence type="ECO:0000313" key="15">
    <source>
        <dbReference type="EMBL" id="TFU00400.1"/>
    </source>
</evidence>
<dbReference type="InterPro" id="IPR001018">
    <property type="entry name" value="Beta-lactamase_class-B_CS"/>
</dbReference>
<feature type="domain" description="Metallo-beta-lactamase" evidence="14">
    <location>
        <begin position="46"/>
        <end position="229"/>
    </location>
</feature>
<comment type="subunit">
    <text evidence="5">Monomer.</text>
</comment>
<accession>A0A4Y9EKM6</accession>
<dbReference type="CDD" id="cd16282">
    <property type="entry name" value="metallo-hydrolase-like_MBL-fold"/>
    <property type="match status" value="1"/>
</dbReference>
<dbReference type="Pfam" id="PF00753">
    <property type="entry name" value="Lactamase_B"/>
    <property type="match status" value="1"/>
</dbReference>
<dbReference type="PROSITE" id="PS00743">
    <property type="entry name" value="BETA_LACTAMASE_B_1"/>
    <property type="match status" value="1"/>
</dbReference>
<feature type="chain" id="PRO_5021445869" description="beta-lactamase" evidence="13">
    <location>
        <begin position="22"/>
        <end position="301"/>
    </location>
</feature>
<evidence type="ECO:0000256" key="2">
    <source>
        <dbReference type="ARBA" id="ARBA00001947"/>
    </source>
</evidence>
<keyword evidence="12" id="KW-0046">Antibiotic resistance</keyword>
<evidence type="ECO:0000256" key="12">
    <source>
        <dbReference type="ARBA" id="ARBA00023251"/>
    </source>
</evidence>
<dbReference type="SUPFAM" id="SSF56281">
    <property type="entry name" value="Metallo-hydrolase/oxidoreductase"/>
    <property type="match status" value="1"/>
</dbReference>